<sequence>MAQAMLLRALGCLAALRAGASHGSDGGGAGVTGYEAAPCSPSNIVWDPRPQEPRWPLAAQCGRRGQLLSSPPPAGGASDLASTWQPQLLCVDACPKGTVQHLQQCVLPARRPRLTRLLLTAELGCPSHGVNQARRCARPAGALGLAGLRLRLAQALRVPAEEVSVGLAWGAAALLGEAAEAPWLPAGHRALPLGDPGDPRTWLMAAVATHRLGGQQRQDAEALTAALGVPVLGVRSATSEASAGEATAGGAGSGGLWRTSVYLRPGRSWLNGPGAGLYEAEAEAEAGSQGEAWLVSCRAPLGRAGSADACGMEAARGAILGDTAAATSDGEAAALRRLQGEPVFTALGQRSKVSREEVVVGIMVLTGRVPMGVVSEIGLCVKTSLALVVKVPPQQVRHSILGNFQVRSSGEGVIPMQNVEFKYQVLPSIGASVPTIKAILTGEEEFMNNLMMAMHNHEPTRHVEPFGWRADFKEPDVVNMRVRRPLDLPTVTFRPTTQRPLATEKPSVVTVAPTWSEEQAQARCQAATDACACADLISCSWVEDQYTIKRCVSDPGGAGVPCEECRTQPHCPAASCDVLFAACACAASESNCRWDEGSNRCLEAGSSSPGASCSACVEQQHCDPPVVQSFTPTTGSELRAATDIKVTFDRDIVIDHAHLSVSFKCIGQVSVLPTPREHVFAQGRSLMVGIQSLAGSTAHSQQGRTCELLVDPGTVKDLSNVPFLGINAGTYQFVLHDVSPPLVQAIAPRNGAVGVDLSVRVAFTFSEQIVLAPDAGNLQVNLVYLEGLSAVQGTLAEAALGQNSQQRADVQLALSSDKIEVNADTLRVNLAGYLEPGALYSISLPSGSVTDSHGNAFAGLPVRTYTFRTDTKVPRTDNTDSDAGDNTFFLATVVGSSTVALCLCVVVFWRYQQMVRFHRQVHDEETAKARMSASKADDGSPRPPPMPTAAPNPHGSGPAFRQAHGQADGQVHVVRVRQTQSWSMGDTPTGTPTFSRTPSNGTVLSPKDQAPLHAFISVNDDLESSVFNDTLKSTFSGSRTWTSSDGNSTWKSASGTSSPSHWERRGTTASVDGQGQRKWATHVQPRQRWQEAAGEQRTRTRTTLGGTAATTAGVAAAAAAGPPGGTTDSIPIRRETTTRSQGPGGNPTSTGGSSPMGTHSRGRRASAQQETTSPTSAGAGASASTSAPRASRPGGSTSGAAGGVGGATAGGSNAAGAGGAARGAGGATAGGSTAAGGGGTASGGGTQGHDSSNRRNSTEEPSKDQGGKQDPPPHAGNPHEDEQVTKRKQEIDRVLRKRKTAPLMERKKTLRDLMLEYHPDKNDASHAKEIFQFINSSREWFLRDTG</sequence>
<feature type="compositionally biased region" description="Low complexity" evidence="2">
    <location>
        <begin position="1101"/>
        <end position="1127"/>
    </location>
</feature>
<feature type="compositionally biased region" description="Low complexity" evidence="2">
    <location>
        <begin position="1146"/>
        <end position="1158"/>
    </location>
</feature>
<protein>
    <recommendedName>
        <fullName evidence="4">SbsA Ig-like domain-containing protein</fullName>
    </recommendedName>
</protein>
<reference evidence="5" key="1">
    <citation type="submission" date="2021-01" db="EMBL/GenBank/DDBJ databases">
        <authorList>
            <person name="Corre E."/>
            <person name="Pelletier E."/>
            <person name="Niang G."/>
            <person name="Scheremetjew M."/>
            <person name="Finn R."/>
            <person name="Kale V."/>
            <person name="Holt S."/>
            <person name="Cochrane G."/>
            <person name="Meng A."/>
            <person name="Brown T."/>
            <person name="Cohen L."/>
        </authorList>
    </citation>
    <scope>NUCLEOTIDE SEQUENCE</scope>
    <source>
        <strain evidence="5">CCMP3105</strain>
    </source>
</reference>
<feature type="compositionally biased region" description="Low complexity" evidence="2">
    <location>
        <begin position="1171"/>
        <end position="1195"/>
    </location>
</feature>
<name>A0A7S4T872_9DINO</name>
<dbReference type="InterPro" id="IPR032812">
    <property type="entry name" value="SbsA_Ig"/>
</dbReference>
<dbReference type="InterPro" id="IPR036869">
    <property type="entry name" value="J_dom_sf"/>
</dbReference>
<feature type="compositionally biased region" description="Gly residues" evidence="2">
    <location>
        <begin position="1196"/>
        <end position="1209"/>
    </location>
</feature>
<feature type="chain" id="PRO_5030604800" description="SbsA Ig-like domain-containing protein" evidence="3">
    <location>
        <begin position="24"/>
        <end position="1346"/>
    </location>
</feature>
<evidence type="ECO:0000313" key="5">
    <source>
        <dbReference type="EMBL" id="CAE4667954.1"/>
    </source>
</evidence>
<feature type="domain" description="SbsA Ig-like" evidence="4">
    <location>
        <begin position="737"/>
        <end position="869"/>
    </location>
</feature>
<evidence type="ECO:0000256" key="2">
    <source>
        <dbReference type="SAM" id="MobiDB-lite"/>
    </source>
</evidence>
<feature type="region of interest" description="Disordered" evidence="2">
    <location>
        <begin position="1034"/>
        <end position="1303"/>
    </location>
</feature>
<feature type="signal peptide" evidence="3">
    <location>
        <begin position="1"/>
        <end position="23"/>
    </location>
</feature>
<feature type="compositionally biased region" description="Gly residues" evidence="2">
    <location>
        <begin position="1216"/>
        <end position="1247"/>
    </location>
</feature>
<keyword evidence="1 3" id="KW-0732">Signal</keyword>
<dbReference type="SUPFAM" id="SSF46565">
    <property type="entry name" value="Chaperone J-domain"/>
    <property type="match status" value="1"/>
</dbReference>
<dbReference type="CDD" id="cd06257">
    <property type="entry name" value="DnaJ"/>
    <property type="match status" value="1"/>
</dbReference>
<accession>A0A7S4T872</accession>
<dbReference type="Pfam" id="PF13205">
    <property type="entry name" value="Big_5"/>
    <property type="match status" value="1"/>
</dbReference>
<dbReference type="EMBL" id="HBNR01089360">
    <property type="protein sequence ID" value="CAE4667954.1"/>
    <property type="molecule type" value="Transcribed_RNA"/>
</dbReference>
<feature type="region of interest" description="Disordered" evidence="2">
    <location>
        <begin position="921"/>
        <end position="1006"/>
    </location>
</feature>
<evidence type="ECO:0000256" key="3">
    <source>
        <dbReference type="SAM" id="SignalP"/>
    </source>
</evidence>
<feature type="compositionally biased region" description="Basic and acidic residues" evidence="2">
    <location>
        <begin position="1251"/>
        <end position="1267"/>
    </location>
</feature>
<evidence type="ECO:0000259" key="4">
    <source>
        <dbReference type="Pfam" id="PF13205"/>
    </source>
</evidence>
<feature type="compositionally biased region" description="Polar residues" evidence="2">
    <location>
        <begin position="1034"/>
        <end position="1060"/>
    </location>
</feature>
<feature type="compositionally biased region" description="Polar residues" evidence="2">
    <location>
        <begin position="977"/>
        <end position="1003"/>
    </location>
</feature>
<proteinExistence type="predicted"/>
<organism evidence="5">
    <name type="scientific">Alexandrium monilatum</name>
    <dbReference type="NCBI Taxonomy" id="311494"/>
    <lineage>
        <taxon>Eukaryota</taxon>
        <taxon>Sar</taxon>
        <taxon>Alveolata</taxon>
        <taxon>Dinophyceae</taxon>
        <taxon>Gonyaulacales</taxon>
        <taxon>Pyrocystaceae</taxon>
        <taxon>Alexandrium</taxon>
    </lineage>
</organism>
<gene>
    <name evidence="5" type="ORF">AMON00008_LOCUS64107</name>
</gene>
<feature type="compositionally biased region" description="Basic and acidic residues" evidence="2">
    <location>
        <begin position="1277"/>
        <end position="1294"/>
    </location>
</feature>
<dbReference type="InterPro" id="IPR001623">
    <property type="entry name" value="DnaJ_domain"/>
</dbReference>
<dbReference type="Gene3D" id="1.10.287.110">
    <property type="entry name" value="DnaJ domain"/>
    <property type="match status" value="1"/>
</dbReference>
<feature type="compositionally biased region" description="Pro residues" evidence="2">
    <location>
        <begin position="941"/>
        <end position="950"/>
    </location>
</feature>
<evidence type="ECO:0000256" key="1">
    <source>
        <dbReference type="ARBA" id="ARBA00022729"/>
    </source>
</evidence>